<name>A0A0G4PEE1_PENC3</name>
<dbReference type="Proteomes" id="UP000053732">
    <property type="component" value="Unassembled WGS sequence"/>
</dbReference>
<dbReference type="STRING" id="1429867.A0A0G4PEE1"/>
<proteinExistence type="predicted"/>
<dbReference type="EMBL" id="HG793145">
    <property type="protein sequence ID" value="CRL24710.1"/>
    <property type="molecule type" value="Genomic_DNA"/>
</dbReference>
<sequence length="333" mass="37377">MDPFQRLPAELVSQVLRNTDFVGVDGLVSVSLKARAVFQANSRAIIQDLISSNSITSHPEIKTLLSNIALIHDPSICCTSLDEYMQLTNGNENALESTLYRHNSDLACHILRIAAQTQRLACICLLTLRRGLVTALETSPIRAQKANEPFSYLEDAEGPSTSQKWIWSRESINKLDTYTTFNEIHDFRAEQIWTVASVLVELGAPLVSPSTGESLALQYPSTVAWDLPLNTPIPFFSSFQPIRSVRNNHSLLWCPPQTPIEDPVTKAWHLTLPFCHKSSGQTMLFRSLRHRALRGHGGRRPSAAMEDILPYRRSGVLLWDSWRMYSIGLMPNP</sequence>
<protein>
    <submittedName>
        <fullName evidence="1">Str. FM013</fullName>
    </submittedName>
</protein>
<reference evidence="1 2" key="1">
    <citation type="journal article" date="2014" name="Nat. Commun.">
        <title>Multiple recent horizontal transfers of a large genomic region in cheese making fungi.</title>
        <authorList>
            <person name="Cheeseman K."/>
            <person name="Ropars J."/>
            <person name="Renault P."/>
            <person name="Dupont J."/>
            <person name="Gouzy J."/>
            <person name="Branca A."/>
            <person name="Abraham A.L."/>
            <person name="Ceppi M."/>
            <person name="Conseiller E."/>
            <person name="Debuchy R."/>
            <person name="Malagnac F."/>
            <person name="Goarin A."/>
            <person name="Silar P."/>
            <person name="Lacoste S."/>
            <person name="Sallet E."/>
            <person name="Bensimon A."/>
            <person name="Giraud T."/>
            <person name="Brygoo Y."/>
        </authorList>
    </citation>
    <scope>NUCLEOTIDE SEQUENCE [LARGE SCALE GENOMIC DNA]</scope>
    <source>
        <strain evidence="2">FM 013</strain>
    </source>
</reference>
<evidence type="ECO:0000313" key="1">
    <source>
        <dbReference type="EMBL" id="CRL24710.1"/>
    </source>
</evidence>
<keyword evidence="2" id="KW-1185">Reference proteome</keyword>
<dbReference type="AlphaFoldDB" id="A0A0G4PEE1"/>
<evidence type="ECO:0000313" key="2">
    <source>
        <dbReference type="Proteomes" id="UP000053732"/>
    </source>
</evidence>
<accession>A0A0G4PEE1</accession>
<gene>
    <name evidence="1" type="ORF">PCAMFM013_S012g000320</name>
</gene>
<organism evidence="1 2">
    <name type="scientific">Penicillium camemberti (strain FM 013)</name>
    <dbReference type="NCBI Taxonomy" id="1429867"/>
    <lineage>
        <taxon>Eukaryota</taxon>
        <taxon>Fungi</taxon>
        <taxon>Dikarya</taxon>
        <taxon>Ascomycota</taxon>
        <taxon>Pezizomycotina</taxon>
        <taxon>Eurotiomycetes</taxon>
        <taxon>Eurotiomycetidae</taxon>
        <taxon>Eurotiales</taxon>
        <taxon>Aspergillaceae</taxon>
        <taxon>Penicillium</taxon>
    </lineage>
</organism>